<accession>A0A1F5YGN1</accession>
<evidence type="ECO:0000313" key="1">
    <source>
        <dbReference type="EMBL" id="OGF99348.1"/>
    </source>
</evidence>
<evidence type="ECO:0000313" key="2">
    <source>
        <dbReference type="Proteomes" id="UP000177396"/>
    </source>
</evidence>
<dbReference type="Proteomes" id="UP000177396">
    <property type="component" value="Unassembled WGS sequence"/>
</dbReference>
<evidence type="ECO:0008006" key="3">
    <source>
        <dbReference type="Google" id="ProtNLM"/>
    </source>
</evidence>
<organism evidence="1 2">
    <name type="scientific">Candidatus Gottesmanbacteria bacterium RBG_16_38_7b</name>
    <dbReference type="NCBI Taxonomy" id="1798372"/>
    <lineage>
        <taxon>Bacteria</taxon>
        <taxon>Candidatus Gottesmaniibacteriota</taxon>
    </lineage>
</organism>
<reference evidence="1 2" key="1">
    <citation type="journal article" date="2016" name="Nat. Commun.">
        <title>Thousands of microbial genomes shed light on interconnected biogeochemical processes in an aquifer system.</title>
        <authorList>
            <person name="Anantharaman K."/>
            <person name="Brown C.T."/>
            <person name="Hug L.A."/>
            <person name="Sharon I."/>
            <person name="Castelle C.J."/>
            <person name="Probst A.J."/>
            <person name="Thomas B.C."/>
            <person name="Singh A."/>
            <person name="Wilkins M.J."/>
            <person name="Karaoz U."/>
            <person name="Brodie E.L."/>
            <person name="Williams K.H."/>
            <person name="Hubbard S.S."/>
            <person name="Banfield J.F."/>
        </authorList>
    </citation>
    <scope>NUCLEOTIDE SEQUENCE [LARGE SCALE GENOMIC DNA]</scope>
</reference>
<dbReference type="EMBL" id="MFJB01000066">
    <property type="protein sequence ID" value="OGF99348.1"/>
    <property type="molecule type" value="Genomic_DNA"/>
</dbReference>
<comment type="caution">
    <text evidence="1">The sequence shown here is derived from an EMBL/GenBank/DDBJ whole genome shotgun (WGS) entry which is preliminary data.</text>
</comment>
<protein>
    <recommendedName>
        <fullName evidence="3">ERAP1-like C-terminal domain-containing protein</fullName>
    </recommendedName>
</protein>
<proteinExistence type="predicted"/>
<name>A0A1F5YGN1_9BACT</name>
<dbReference type="AlphaFoldDB" id="A0A1F5YGN1"/>
<gene>
    <name evidence="1" type="ORF">A2153_01615</name>
</gene>
<sequence length="488" mass="56409">MVSGELYHPQPAYPSLDKLGSTPDAQIEEFVRIFHYFPPDQIFEKKEFVQETLRIVPPDVIFDISQKFNPVVAADFNGRLTSDLTDFYKNLYPVDQEFISQRALDQASLSQRPLDFMFGVALAAAKPESEQLDYLIDIFKASGGRADLADHVYRFIALQPSEYGLEFIKYYLDDLIPLMKRNEPKDLKRDFAAIGRALSAVDSKDVEEFTANEIFQRWLDQIIASHFPVFKDKTPSKEIMTLLFKAEALRYRTKFDETSYQWITSVLDQPYLTAELLAANDLIFNPYIAAEITKRTNSSAINTFMTFISKKSYETQLTYFTALRNYASRQIKVRSEGGKLKIRDAEPLQSVLTTWPREEVLNLYLDVLVSLNPRSDSNYVFLQISPQDVLNKPELVSWIIMYHYWNKVHHFANRTDILSLTTALAQIPADQIDKEPIKSQIQAGFNRGIEYSQKHGIRSQDFINRMVQFANNFGLNFDSQQYFQAIRD</sequence>